<name>A0A1M5TDR2_9BRAD</name>
<evidence type="ECO:0008006" key="3">
    <source>
        <dbReference type="Google" id="ProtNLM"/>
    </source>
</evidence>
<dbReference type="Gene3D" id="3.10.450.50">
    <property type="match status" value="1"/>
</dbReference>
<dbReference type="SUPFAM" id="SSF54427">
    <property type="entry name" value="NTF2-like"/>
    <property type="match status" value="1"/>
</dbReference>
<reference evidence="1 2" key="1">
    <citation type="submission" date="2016-11" db="EMBL/GenBank/DDBJ databases">
        <authorList>
            <person name="Jaros S."/>
            <person name="Januszkiewicz K."/>
            <person name="Wedrychowicz H."/>
        </authorList>
    </citation>
    <scope>NUCLEOTIDE SEQUENCE [LARGE SCALE GENOMIC DNA]</scope>
    <source>
        <strain evidence="1 2">GAS242</strain>
    </source>
</reference>
<accession>A0A1M5TDR2</accession>
<dbReference type="EMBL" id="LT670818">
    <property type="protein sequence ID" value="SHH48872.1"/>
    <property type="molecule type" value="Genomic_DNA"/>
</dbReference>
<proteinExistence type="predicted"/>
<dbReference type="Proteomes" id="UP000190675">
    <property type="component" value="Chromosome I"/>
</dbReference>
<sequence length="154" mass="18004">MSRAPLPPFTWKAATEKVRAIEDSWNTREPALVALGYTIDGFWRSRTDSLSGRAAIEAFLTRKWAKQLEYRHISELWAFTDNRIAARFAYEYHDVNGNCYRAYGNENWEIDPDGLIRRRIACINGHPIAEPDRMFLWPLGRRPDDHPDLSDFDF</sequence>
<protein>
    <recommendedName>
        <fullName evidence="3">DUF1348 domain-containing protein</fullName>
    </recommendedName>
</protein>
<dbReference type="PANTHER" id="PTHR31757">
    <property type="entry name" value="SLL0781 PROTEIN"/>
    <property type="match status" value="1"/>
</dbReference>
<dbReference type="InterPro" id="IPR009783">
    <property type="entry name" value="DUF1348"/>
</dbReference>
<dbReference type="AlphaFoldDB" id="A0A1M5TDR2"/>
<gene>
    <name evidence="1" type="ORF">SAMN05444169_7711</name>
</gene>
<dbReference type="Pfam" id="PF07080">
    <property type="entry name" value="DUF1348"/>
    <property type="match status" value="1"/>
</dbReference>
<evidence type="ECO:0000313" key="2">
    <source>
        <dbReference type="Proteomes" id="UP000190675"/>
    </source>
</evidence>
<dbReference type="RefSeq" id="WP_079570885.1">
    <property type="nucleotide sequence ID" value="NZ_LT670818.1"/>
</dbReference>
<dbReference type="OrthoDB" id="9787970at2"/>
<organism evidence="1 2">
    <name type="scientific">Bradyrhizobium erythrophlei</name>
    <dbReference type="NCBI Taxonomy" id="1437360"/>
    <lineage>
        <taxon>Bacteria</taxon>
        <taxon>Pseudomonadati</taxon>
        <taxon>Pseudomonadota</taxon>
        <taxon>Alphaproteobacteria</taxon>
        <taxon>Hyphomicrobiales</taxon>
        <taxon>Nitrobacteraceae</taxon>
        <taxon>Bradyrhizobium</taxon>
    </lineage>
</organism>
<evidence type="ECO:0000313" key="1">
    <source>
        <dbReference type="EMBL" id="SHH48872.1"/>
    </source>
</evidence>
<dbReference type="InterPro" id="IPR032710">
    <property type="entry name" value="NTF2-like_dom_sf"/>
</dbReference>
<dbReference type="PANTHER" id="PTHR31757:SF0">
    <property type="entry name" value="SLL0781 PROTEIN"/>
    <property type="match status" value="1"/>
</dbReference>